<organism evidence="2 3">
    <name type="scientific">Pandoraea communis</name>
    <dbReference type="NCBI Taxonomy" id="2508297"/>
    <lineage>
        <taxon>Bacteria</taxon>
        <taxon>Pseudomonadati</taxon>
        <taxon>Pseudomonadota</taxon>
        <taxon>Betaproteobacteria</taxon>
        <taxon>Burkholderiales</taxon>
        <taxon>Burkholderiaceae</taxon>
        <taxon>Pandoraea</taxon>
    </lineage>
</organism>
<feature type="compositionally biased region" description="Low complexity" evidence="1">
    <location>
        <begin position="48"/>
        <end position="68"/>
    </location>
</feature>
<feature type="region of interest" description="Disordered" evidence="1">
    <location>
        <begin position="26"/>
        <end position="110"/>
    </location>
</feature>
<dbReference type="OrthoDB" id="8942517at2"/>
<reference evidence="2 3" key="1">
    <citation type="submission" date="2019-08" db="EMBL/GenBank/DDBJ databases">
        <authorList>
            <person name="Peeters C."/>
        </authorList>
    </citation>
    <scope>NUCLEOTIDE SEQUENCE [LARGE SCALE GENOMIC DNA]</scope>
    <source>
        <strain evidence="2 3">LMG 31110</strain>
    </source>
</reference>
<dbReference type="RefSeq" id="WP_150690456.1">
    <property type="nucleotide sequence ID" value="NZ_CABPSJ010000003.1"/>
</dbReference>
<dbReference type="EMBL" id="CABPSJ010000003">
    <property type="protein sequence ID" value="VVE02750.1"/>
    <property type="molecule type" value="Genomic_DNA"/>
</dbReference>
<evidence type="ECO:0000256" key="1">
    <source>
        <dbReference type="SAM" id="MobiDB-lite"/>
    </source>
</evidence>
<name>A0A5E4UW58_9BURK</name>
<evidence type="ECO:0000313" key="2">
    <source>
        <dbReference type="EMBL" id="VVE02750.1"/>
    </source>
</evidence>
<feature type="compositionally biased region" description="Basic and acidic residues" evidence="1">
    <location>
        <begin position="75"/>
        <end position="86"/>
    </location>
</feature>
<evidence type="ECO:0000313" key="3">
    <source>
        <dbReference type="Proteomes" id="UP000337189"/>
    </source>
</evidence>
<sequence length="183" mass="18579">MTILISAQGSATSRLQDLWQSHIEQQQAEKAKTADSAVDSAAKSGVPASASNSAGAANATSATGNRGASTNIGASERRTDTNRVDTARGAQEGATQTGNAVSSGADAGGSGNPIVAGTIKNLKAMLAKVMAQLDAVRNNNRLPPEEKLQQTTALSAQAMSIQAQIISLMNPTKTSGTRVNTTA</sequence>
<gene>
    <name evidence="2" type="ORF">PCO31110_02228</name>
</gene>
<proteinExistence type="predicted"/>
<accession>A0A5E4UW58</accession>
<dbReference type="AlphaFoldDB" id="A0A5E4UW58"/>
<protein>
    <submittedName>
        <fullName evidence="2">Uncharacterized protein</fullName>
    </submittedName>
</protein>
<dbReference type="Proteomes" id="UP000337189">
    <property type="component" value="Unassembled WGS sequence"/>
</dbReference>